<organism evidence="1 2">
    <name type="scientific">Blumeria graminis f. sp. hordei (strain DH14)</name>
    <name type="common">Barley powdery mildew</name>
    <name type="synonym">Oidium monilioides f. sp. hordei</name>
    <dbReference type="NCBI Taxonomy" id="546991"/>
    <lineage>
        <taxon>Eukaryota</taxon>
        <taxon>Fungi</taxon>
        <taxon>Dikarya</taxon>
        <taxon>Ascomycota</taxon>
        <taxon>Pezizomycotina</taxon>
        <taxon>Leotiomycetes</taxon>
        <taxon>Erysiphales</taxon>
        <taxon>Erysiphaceae</taxon>
        <taxon>Blumeria</taxon>
        <taxon>Blumeria hordei</taxon>
    </lineage>
</organism>
<keyword evidence="2" id="KW-1185">Reference proteome</keyword>
<comment type="caution">
    <text evidence="1">The sequence shown here is derived from an EMBL/GenBank/DDBJ whole genome shotgun (WGS) entry which is preliminary data.</text>
</comment>
<name>N1J963_BLUG1</name>
<evidence type="ECO:0000313" key="1">
    <source>
        <dbReference type="EMBL" id="CCU74353.1"/>
    </source>
</evidence>
<dbReference type="EMBL" id="CAUH01000245">
    <property type="protein sequence ID" value="CCU74353.1"/>
    <property type="molecule type" value="Genomic_DNA"/>
</dbReference>
<accession>N1J963</accession>
<dbReference type="HOGENOM" id="CLU_2512310_0_0_1"/>
<proteinExistence type="predicted"/>
<dbReference type="AlphaFoldDB" id="N1J963"/>
<sequence>MSSPPLGKTTRQQAIHRTCLCYYMLQAGSTYENQMKGSLYLNYSSFELLRFSQSLELFSIPRLTAELGVRQDNRFWLQSKSKIII</sequence>
<gene>
    <name evidence="1" type="ORF">BGHDH14_bghG000245000002001</name>
</gene>
<protein>
    <submittedName>
        <fullName evidence="1">Uncharacterized protein</fullName>
    </submittedName>
</protein>
<dbReference type="InParanoid" id="N1J963"/>
<dbReference type="Proteomes" id="UP000015441">
    <property type="component" value="Unassembled WGS sequence"/>
</dbReference>
<evidence type="ECO:0000313" key="2">
    <source>
        <dbReference type="Proteomes" id="UP000015441"/>
    </source>
</evidence>
<reference evidence="1 2" key="1">
    <citation type="journal article" date="2010" name="Science">
        <title>Genome expansion and gene loss in powdery mildew fungi reveal tradeoffs in extreme parasitism.</title>
        <authorList>
            <person name="Spanu P.D."/>
            <person name="Abbott J.C."/>
            <person name="Amselem J."/>
            <person name="Burgis T.A."/>
            <person name="Soanes D.M."/>
            <person name="Stueber K."/>
            <person name="Ver Loren van Themaat E."/>
            <person name="Brown J.K.M."/>
            <person name="Butcher S.A."/>
            <person name="Gurr S.J."/>
            <person name="Lebrun M.-H."/>
            <person name="Ridout C.J."/>
            <person name="Schulze-Lefert P."/>
            <person name="Talbot N.J."/>
            <person name="Ahmadinejad N."/>
            <person name="Ametz C."/>
            <person name="Barton G.R."/>
            <person name="Benjdia M."/>
            <person name="Bidzinski P."/>
            <person name="Bindschedler L.V."/>
            <person name="Both M."/>
            <person name="Brewer M.T."/>
            <person name="Cadle-Davidson L."/>
            <person name="Cadle-Davidson M.M."/>
            <person name="Collemare J."/>
            <person name="Cramer R."/>
            <person name="Frenkel O."/>
            <person name="Godfrey D."/>
            <person name="Harriman J."/>
            <person name="Hoede C."/>
            <person name="King B.C."/>
            <person name="Klages S."/>
            <person name="Kleemann J."/>
            <person name="Knoll D."/>
            <person name="Koti P.S."/>
            <person name="Kreplak J."/>
            <person name="Lopez-Ruiz F.J."/>
            <person name="Lu X."/>
            <person name="Maekawa T."/>
            <person name="Mahanil S."/>
            <person name="Micali C."/>
            <person name="Milgroom M.G."/>
            <person name="Montana G."/>
            <person name="Noir S."/>
            <person name="O'Connell R.J."/>
            <person name="Oberhaensli S."/>
            <person name="Parlange F."/>
            <person name="Pedersen C."/>
            <person name="Quesneville H."/>
            <person name="Reinhardt R."/>
            <person name="Rott M."/>
            <person name="Sacristan S."/>
            <person name="Schmidt S.M."/>
            <person name="Schoen M."/>
            <person name="Skamnioti P."/>
            <person name="Sommer H."/>
            <person name="Stephens A."/>
            <person name="Takahara H."/>
            <person name="Thordal-Christensen H."/>
            <person name="Vigouroux M."/>
            <person name="Wessling R."/>
            <person name="Wicker T."/>
            <person name="Panstruga R."/>
        </authorList>
    </citation>
    <scope>NUCLEOTIDE SEQUENCE [LARGE SCALE GENOMIC DNA]</scope>
    <source>
        <strain evidence="1">DH14</strain>
    </source>
</reference>